<evidence type="ECO:0000256" key="6">
    <source>
        <dbReference type="ARBA" id="ARBA00093780"/>
    </source>
</evidence>
<name>A0AAW9SUC6_CORAY</name>
<evidence type="ECO:0000256" key="8">
    <source>
        <dbReference type="SAM" id="MobiDB-lite"/>
    </source>
</evidence>
<comment type="cofactor">
    <cofactor evidence="1">
        <name>iron-sulfur cluster</name>
        <dbReference type="ChEBI" id="CHEBI:30408"/>
    </cofactor>
</comment>
<protein>
    <recommendedName>
        <fullName evidence="7">Biotin synthase auxiliary protein</fullName>
    </recommendedName>
</protein>
<dbReference type="EMBL" id="JASOOY020000011">
    <property type="protein sequence ID" value="MEO3716589.1"/>
    <property type="molecule type" value="Genomic_DNA"/>
</dbReference>
<keyword evidence="2" id="KW-0479">Metal-binding</keyword>
<organism evidence="10 11">
    <name type="scientific">Corynebacterium amycolatum</name>
    <dbReference type="NCBI Taxonomy" id="43765"/>
    <lineage>
        <taxon>Bacteria</taxon>
        <taxon>Bacillati</taxon>
        <taxon>Actinomycetota</taxon>
        <taxon>Actinomycetes</taxon>
        <taxon>Mycobacteriales</taxon>
        <taxon>Corynebacteriaceae</taxon>
        <taxon>Corynebacterium</taxon>
    </lineage>
</organism>
<proteinExistence type="inferred from homology"/>
<feature type="domain" description="Biotin synthase auxiliary protein C-terminal" evidence="9">
    <location>
        <begin position="73"/>
        <end position="99"/>
    </location>
</feature>
<comment type="caution">
    <text evidence="10">The sequence shown here is derived from an EMBL/GenBank/DDBJ whole genome shotgun (WGS) entry which is preliminary data.</text>
</comment>
<dbReference type="InterPro" id="IPR058605">
    <property type="entry name" value="BsaP_C"/>
</dbReference>
<evidence type="ECO:0000256" key="1">
    <source>
        <dbReference type="ARBA" id="ARBA00001915"/>
    </source>
</evidence>
<dbReference type="AlphaFoldDB" id="A0AAW9SUC6"/>
<keyword evidence="3" id="KW-0093">Biotin biosynthesis</keyword>
<evidence type="ECO:0000256" key="4">
    <source>
        <dbReference type="ARBA" id="ARBA00023004"/>
    </source>
</evidence>
<evidence type="ECO:0000313" key="11">
    <source>
        <dbReference type="Proteomes" id="UP001223646"/>
    </source>
</evidence>
<feature type="region of interest" description="Disordered" evidence="8">
    <location>
        <begin position="1"/>
        <end position="20"/>
    </location>
</feature>
<evidence type="ECO:0000256" key="2">
    <source>
        <dbReference type="ARBA" id="ARBA00022723"/>
    </source>
</evidence>
<gene>
    <name evidence="10" type="ORF">QP460_003145</name>
</gene>
<comment type="similarity">
    <text evidence="6">Belongs to the BsaP family.</text>
</comment>
<evidence type="ECO:0000259" key="9">
    <source>
        <dbReference type="Pfam" id="PF26519"/>
    </source>
</evidence>
<feature type="compositionally biased region" description="Low complexity" evidence="8">
    <location>
        <begin position="1"/>
        <end position="13"/>
    </location>
</feature>
<dbReference type="Proteomes" id="UP001223646">
    <property type="component" value="Unassembled WGS sequence"/>
</dbReference>
<reference evidence="10" key="1">
    <citation type="submission" date="2023-05" db="EMBL/GenBank/DDBJ databases">
        <authorList>
            <person name="Du J."/>
        </authorList>
    </citation>
    <scope>NUCLEOTIDE SEQUENCE</scope>
    <source>
        <strain evidence="10">UMB1064</strain>
    </source>
</reference>
<reference evidence="10" key="2">
    <citation type="submission" date="2024-05" db="EMBL/GenBank/DDBJ databases">
        <authorList>
            <person name="Wolfe A."/>
        </authorList>
    </citation>
    <scope>NUCLEOTIDE SEQUENCE</scope>
    <source>
        <strain evidence="10">UMB1064</strain>
    </source>
</reference>
<evidence type="ECO:0000256" key="7">
    <source>
        <dbReference type="ARBA" id="ARBA00093796"/>
    </source>
</evidence>
<evidence type="ECO:0000256" key="5">
    <source>
        <dbReference type="ARBA" id="ARBA00093761"/>
    </source>
</evidence>
<dbReference type="Pfam" id="PF26519">
    <property type="entry name" value="BsaP"/>
    <property type="match status" value="1"/>
</dbReference>
<dbReference type="RefSeq" id="WP_070851344.1">
    <property type="nucleotide sequence ID" value="NZ_JASOMP010000004.1"/>
</dbReference>
<keyword evidence="4" id="KW-0408">Iron</keyword>
<evidence type="ECO:0000313" key="10">
    <source>
        <dbReference type="EMBL" id="MEO3716589.1"/>
    </source>
</evidence>
<accession>A0AAW9SUC6</accession>
<sequence>MQLSKPRPSSPRATRSRKVDSTELLQAMVLGDEPKFDPFTGANLQAGEVRERSYGAKAGLEAPRFCQLCGRRMVVQVRPDGWTAKCSRHGEVDSVMLEQR</sequence>
<evidence type="ECO:0000256" key="3">
    <source>
        <dbReference type="ARBA" id="ARBA00022756"/>
    </source>
</evidence>
<comment type="function">
    <text evidence="5">Required for the activity of the biotin synthase BioB.</text>
</comment>